<dbReference type="InterPro" id="IPR023170">
    <property type="entry name" value="HhH_base_excis_C"/>
</dbReference>
<dbReference type="Pfam" id="PF00730">
    <property type="entry name" value="HhH-GPD"/>
    <property type="match status" value="1"/>
</dbReference>
<dbReference type="AlphaFoldDB" id="A0A933I9T4"/>
<dbReference type="EMBL" id="JACQXR010000111">
    <property type="protein sequence ID" value="MBI4727225.1"/>
    <property type="molecule type" value="Genomic_DNA"/>
</dbReference>
<dbReference type="SUPFAM" id="SSF48150">
    <property type="entry name" value="DNA-glycosylase"/>
    <property type="match status" value="1"/>
</dbReference>
<protein>
    <submittedName>
        <fullName evidence="2">Endonuclease III</fullName>
    </submittedName>
</protein>
<evidence type="ECO:0000313" key="2">
    <source>
        <dbReference type="EMBL" id="MBI4727225.1"/>
    </source>
</evidence>
<dbReference type="InterPro" id="IPR003265">
    <property type="entry name" value="HhH-GPD_domain"/>
</dbReference>
<dbReference type="GO" id="GO:0004519">
    <property type="term" value="F:endonuclease activity"/>
    <property type="evidence" value="ECO:0007669"/>
    <property type="project" value="UniProtKB-KW"/>
</dbReference>
<proteinExistence type="predicted"/>
<evidence type="ECO:0000259" key="1">
    <source>
        <dbReference type="SMART" id="SM00478"/>
    </source>
</evidence>
<comment type="caution">
    <text evidence="2">The sequence shown here is derived from an EMBL/GenBank/DDBJ whole genome shotgun (WGS) entry which is preliminary data.</text>
</comment>
<evidence type="ECO:0000313" key="3">
    <source>
        <dbReference type="Proteomes" id="UP000736328"/>
    </source>
</evidence>
<dbReference type="GO" id="GO:0006284">
    <property type="term" value="P:base-excision repair"/>
    <property type="evidence" value="ECO:0007669"/>
    <property type="project" value="InterPro"/>
</dbReference>
<accession>A0A933I9T4</accession>
<dbReference type="Gene3D" id="1.10.340.30">
    <property type="entry name" value="Hypothetical protein, domain 2"/>
    <property type="match status" value="1"/>
</dbReference>
<reference evidence="2" key="1">
    <citation type="submission" date="2020-07" db="EMBL/GenBank/DDBJ databases">
        <title>Huge and variable diversity of episymbiotic CPR bacteria and DPANN archaea in groundwater ecosystems.</title>
        <authorList>
            <person name="He C.Y."/>
            <person name="Keren R."/>
            <person name="Whittaker M."/>
            <person name="Farag I.F."/>
            <person name="Doudna J."/>
            <person name="Cate J.H.D."/>
            <person name="Banfield J.F."/>
        </authorList>
    </citation>
    <scope>NUCLEOTIDE SEQUENCE</scope>
    <source>
        <strain evidence="2">NC_groundwater_1520_Pr4_B-0.1um_53_5</strain>
    </source>
</reference>
<sequence length="232" mass="26316">MKNKTRTDQISRVHRRLIECYGLPAPKTYHRILDALIETILSQNTSDINSHRAHLSLKKRFPGWKEAVSARPQAIATVIRTGGLAGIKSRRISKLLKLINEEQGLVSLEYLKKLSPEQAYHKLLSYDGVGPKTAACTLLFGAGMPVFPVDTHVYRVCQRLGWARPKESAESFQERIGVIIPPAQVFNLHVNLISHGRQTCQPRLPDCSRCCLREYCKHLKDSKPKNLMEERP</sequence>
<dbReference type="CDD" id="cd00056">
    <property type="entry name" value="ENDO3c"/>
    <property type="match status" value="1"/>
</dbReference>
<feature type="domain" description="HhH-GPD" evidence="1">
    <location>
        <begin position="41"/>
        <end position="198"/>
    </location>
</feature>
<dbReference type="SMART" id="SM00478">
    <property type="entry name" value="ENDO3c"/>
    <property type="match status" value="1"/>
</dbReference>
<gene>
    <name evidence="2" type="ORF">HY768_08410</name>
</gene>
<dbReference type="Proteomes" id="UP000736328">
    <property type="component" value="Unassembled WGS sequence"/>
</dbReference>
<dbReference type="PIRSF" id="PIRSF001435">
    <property type="entry name" value="Nth"/>
    <property type="match status" value="1"/>
</dbReference>
<keyword evidence="2" id="KW-0378">Hydrolase</keyword>
<keyword evidence="2" id="KW-0255">Endonuclease</keyword>
<dbReference type="PANTHER" id="PTHR47203:SF1">
    <property type="entry name" value="HYPOTHETICAL BASE EXCISION DNA REPAIR PROTEIN (EUROFUNG)"/>
    <property type="match status" value="1"/>
</dbReference>
<keyword evidence="2" id="KW-0540">Nuclease</keyword>
<dbReference type="InterPro" id="IPR011257">
    <property type="entry name" value="DNA_glycosylase"/>
</dbReference>
<dbReference type="PANTHER" id="PTHR47203">
    <property type="match status" value="1"/>
</dbReference>
<organism evidence="2 3">
    <name type="scientific">candidate division TA06 bacterium</name>
    <dbReference type="NCBI Taxonomy" id="2250710"/>
    <lineage>
        <taxon>Bacteria</taxon>
        <taxon>Bacteria division TA06</taxon>
    </lineage>
</organism>
<dbReference type="Gene3D" id="1.10.1670.10">
    <property type="entry name" value="Helix-hairpin-Helix base-excision DNA repair enzymes (C-terminal)"/>
    <property type="match status" value="1"/>
</dbReference>
<name>A0A933I9T4_UNCT6</name>